<evidence type="ECO:0000313" key="1">
    <source>
        <dbReference type="EMBL" id="TFK22658.1"/>
    </source>
</evidence>
<evidence type="ECO:0008006" key="3">
    <source>
        <dbReference type="Google" id="ProtNLM"/>
    </source>
</evidence>
<organism evidence="1 2">
    <name type="scientific">Coprinopsis marcescibilis</name>
    <name type="common">Agaric fungus</name>
    <name type="synonym">Psathyrella marcescibilis</name>
    <dbReference type="NCBI Taxonomy" id="230819"/>
    <lineage>
        <taxon>Eukaryota</taxon>
        <taxon>Fungi</taxon>
        <taxon>Dikarya</taxon>
        <taxon>Basidiomycota</taxon>
        <taxon>Agaricomycotina</taxon>
        <taxon>Agaricomycetes</taxon>
        <taxon>Agaricomycetidae</taxon>
        <taxon>Agaricales</taxon>
        <taxon>Agaricineae</taxon>
        <taxon>Psathyrellaceae</taxon>
        <taxon>Coprinopsis</taxon>
    </lineage>
</organism>
<accession>A0A5C3L3B3</accession>
<gene>
    <name evidence="1" type="ORF">FA15DRAFT_657337</name>
</gene>
<reference evidence="1 2" key="1">
    <citation type="journal article" date="2019" name="Nat. Ecol. Evol.">
        <title>Megaphylogeny resolves global patterns of mushroom evolution.</title>
        <authorList>
            <person name="Varga T."/>
            <person name="Krizsan K."/>
            <person name="Foldi C."/>
            <person name="Dima B."/>
            <person name="Sanchez-Garcia M."/>
            <person name="Sanchez-Ramirez S."/>
            <person name="Szollosi G.J."/>
            <person name="Szarkandi J.G."/>
            <person name="Papp V."/>
            <person name="Albert L."/>
            <person name="Andreopoulos W."/>
            <person name="Angelini C."/>
            <person name="Antonin V."/>
            <person name="Barry K.W."/>
            <person name="Bougher N.L."/>
            <person name="Buchanan P."/>
            <person name="Buyck B."/>
            <person name="Bense V."/>
            <person name="Catcheside P."/>
            <person name="Chovatia M."/>
            <person name="Cooper J."/>
            <person name="Damon W."/>
            <person name="Desjardin D."/>
            <person name="Finy P."/>
            <person name="Geml J."/>
            <person name="Haridas S."/>
            <person name="Hughes K."/>
            <person name="Justo A."/>
            <person name="Karasinski D."/>
            <person name="Kautmanova I."/>
            <person name="Kiss B."/>
            <person name="Kocsube S."/>
            <person name="Kotiranta H."/>
            <person name="LaButti K.M."/>
            <person name="Lechner B.E."/>
            <person name="Liimatainen K."/>
            <person name="Lipzen A."/>
            <person name="Lukacs Z."/>
            <person name="Mihaltcheva S."/>
            <person name="Morgado L.N."/>
            <person name="Niskanen T."/>
            <person name="Noordeloos M.E."/>
            <person name="Ohm R.A."/>
            <person name="Ortiz-Santana B."/>
            <person name="Ovrebo C."/>
            <person name="Racz N."/>
            <person name="Riley R."/>
            <person name="Savchenko A."/>
            <person name="Shiryaev A."/>
            <person name="Soop K."/>
            <person name="Spirin V."/>
            <person name="Szebenyi C."/>
            <person name="Tomsovsky M."/>
            <person name="Tulloss R.E."/>
            <person name="Uehling J."/>
            <person name="Grigoriev I.V."/>
            <person name="Vagvolgyi C."/>
            <person name="Papp T."/>
            <person name="Martin F.M."/>
            <person name="Miettinen O."/>
            <person name="Hibbett D.S."/>
            <person name="Nagy L.G."/>
        </authorList>
    </citation>
    <scope>NUCLEOTIDE SEQUENCE [LARGE SCALE GENOMIC DNA]</scope>
    <source>
        <strain evidence="1 2">CBS 121175</strain>
    </source>
</reference>
<dbReference type="AlphaFoldDB" id="A0A5C3L3B3"/>
<protein>
    <recommendedName>
        <fullName evidence="3">F-box domain-containing protein</fullName>
    </recommendedName>
</protein>
<proteinExistence type="predicted"/>
<dbReference type="Proteomes" id="UP000307440">
    <property type="component" value="Unassembled WGS sequence"/>
</dbReference>
<name>A0A5C3L3B3_COPMA</name>
<keyword evidence="2" id="KW-1185">Reference proteome</keyword>
<dbReference type="EMBL" id="ML210235">
    <property type="protein sequence ID" value="TFK22658.1"/>
    <property type="molecule type" value="Genomic_DNA"/>
</dbReference>
<evidence type="ECO:0000313" key="2">
    <source>
        <dbReference type="Proteomes" id="UP000307440"/>
    </source>
</evidence>
<sequence length="508" mass="56441">MGVTQSSSTGSTGLRLPSELYLMIADNLNSTDRNVHALSLLSETHHLANSVLYRTIVLDLCSTAEEANVNRLAATLIAKPYLALHIKDLTLIREGLESWTRHLAASRRRCLEPVPHHRNITRLRYSHFLQEYGIEERSLPAILTLALSVRKFSLVGLGGVHPIAPRWGDFKPELRLALQNMLLRPDVRHKSITRIRFFPQALLESVHAKELVLSVIDTELPKPSDASFGVEKLAGESEPSAAVAARKCERDSGSLELSMPSLSTMRFCASPAFLATRSIRSLVFSFFAGVSEGFACLQAILNHAAPTLADLSVSTHLLFKYSTLTPGWNWLVDGQLEVGSLCRLESIHISFKTWNRGVGGLVVGYGEWKWALDILKRLGARGRLKVIDLWVLWDDPDAELEGAHWEGWDGVLAGHVANGVKEIHFVFHGCKARVDGTPRGPDNVWRHLPSLGNELALTYQVFQHHAVAEGVIDSDVPGVKNWGYEGIHPSMHSRILWRAYALQRGLKE</sequence>